<comment type="subcellular location">
    <subcellularLocation>
        <location evidence="1 4">Nucleus</location>
    </subcellularLocation>
</comment>
<dbReference type="EMBL" id="CAJNOC010000183">
    <property type="protein sequence ID" value="CAF0723922.1"/>
    <property type="molecule type" value="Genomic_DNA"/>
</dbReference>
<dbReference type="Proteomes" id="UP000663879">
    <property type="component" value="Unassembled WGS sequence"/>
</dbReference>
<reference evidence="5" key="1">
    <citation type="submission" date="2021-02" db="EMBL/GenBank/DDBJ databases">
        <authorList>
            <person name="Nowell W R."/>
        </authorList>
    </citation>
    <scope>NUCLEOTIDE SEQUENCE</scope>
    <source>
        <strain evidence="5">Ploen Becks lab</strain>
    </source>
</reference>
<comment type="subunit">
    <text evidence="4">Component of the Mediator complex.</text>
</comment>
<comment type="similarity">
    <text evidence="2 4">Belongs to the Mediator complex subunit 20 family.</text>
</comment>
<dbReference type="GO" id="GO:0006357">
    <property type="term" value="P:regulation of transcription by RNA polymerase II"/>
    <property type="evidence" value="ECO:0007669"/>
    <property type="project" value="InterPro"/>
</dbReference>
<dbReference type="AlphaFoldDB" id="A0A813MMK2"/>
<evidence type="ECO:0000256" key="3">
    <source>
        <dbReference type="ARBA" id="ARBA00023242"/>
    </source>
</evidence>
<keyword evidence="4" id="KW-0805">Transcription regulation</keyword>
<dbReference type="GO" id="GO:0003712">
    <property type="term" value="F:transcription coregulator activity"/>
    <property type="evidence" value="ECO:0007669"/>
    <property type="project" value="InterPro"/>
</dbReference>
<dbReference type="GO" id="GO:0016592">
    <property type="term" value="C:mediator complex"/>
    <property type="evidence" value="ECO:0007669"/>
    <property type="project" value="InterPro"/>
</dbReference>
<organism evidence="5 6">
    <name type="scientific">Brachionus calyciflorus</name>
    <dbReference type="NCBI Taxonomy" id="104777"/>
    <lineage>
        <taxon>Eukaryota</taxon>
        <taxon>Metazoa</taxon>
        <taxon>Spiralia</taxon>
        <taxon>Gnathifera</taxon>
        <taxon>Rotifera</taxon>
        <taxon>Eurotatoria</taxon>
        <taxon>Monogononta</taxon>
        <taxon>Pseudotrocha</taxon>
        <taxon>Ploima</taxon>
        <taxon>Brachionidae</taxon>
        <taxon>Brachionus</taxon>
    </lineage>
</organism>
<gene>
    <name evidence="4" type="primary">MED20</name>
    <name evidence="5" type="ORF">OXX778_LOCUS2372</name>
</gene>
<keyword evidence="3 4" id="KW-0539">Nucleus</keyword>
<proteinExistence type="inferred from homology"/>
<name>A0A813MMK2_9BILA</name>
<sequence>MPITYVFKISIAIDQIPQFRETLEKRIQALKPRQLNQFQVQAVVFQATNQTAIHQYLHSDYSSTCFSLIEPSTPQQEIKVLTGDIGLASLQRRILDGEKKALQLDLIGSAFKLGDFQIKIGTITQNSSNRGLLVEISYCASNNNDAYGVIIEFVESHLGLSNSYEMLSNYVKRKAPTANYTPEDTIIQYYDHFNSLRSQTSQLRSQIN</sequence>
<keyword evidence="4" id="KW-0804">Transcription</keyword>
<keyword evidence="4" id="KW-0010">Activator</keyword>
<dbReference type="OrthoDB" id="1854899at2759"/>
<keyword evidence="6" id="KW-1185">Reference proteome</keyword>
<evidence type="ECO:0000256" key="1">
    <source>
        <dbReference type="ARBA" id="ARBA00004123"/>
    </source>
</evidence>
<dbReference type="Pfam" id="PF08612">
    <property type="entry name" value="Med20"/>
    <property type="match status" value="1"/>
</dbReference>
<evidence type="ECO:0000313" key="5">
    <source>
        <dbReference type="EMBL" id="CAF0723922.1"/>
    </source>
</evidence>
<protein>
    <recommendedName>
        <fullName evidence="4">Mediator of RNA polymerase II transcription subunit 20</fullName>
    </recommendedName>
    <alternativeName>
        <fullName evidence="4">Mediator complex subunit 20</fullName>
    </alternativeName>
</protein>
<comment type="caution">
    <text evidence="5">The sequence shown here is derived from an EMBL/GenBank/DDBJ whole genome shotgun (WGS) entry which is preliminary data.</text>
</comment>
<evidence type="ECO:0000313" key="6">
    <source>
        <dbReference type="Proteomes" id="UP000663879"/>
    </source>
</evidence>
<accession>A0A813MMK2</accession>
<evidence type="ECO:0000256" key="2">
    <source>
        <dbReference type="ARBA" id="ARBA00010743"/>
    </source>
</evidence>
<dbReference type="InterPro" id="IPR013921">
    <property type="entry name" value="Mediator_Med20"/>
</dbReference>
<evidence type="ECO:0000256" key="4">
    <source>
        <dbReference type="RuleBase" id="RU364152"/>
    </source>
</evidence>
<comment type="function">
    <text evidence="4">Component of the Mediator complex, a coactivator involved in the regulated transcription of nearly all RNA polymerase II-dependent genes. Mediator functions as a bridge to convey information from gene-specific regulatory proteins to the basal RNA polymerase II transcription machinery. Mediator is recruited to promoters by direct interactions with regulatory proteins and serves as a scaffold for the assembly of a functional preinitiation complex with RNA polymerase II and the general transcription factors.</text>
</comment>